<keyword evidence="2" id="KW-1185">Reference proteome</keyword>
<protein>
    <submittedName>
        <fullName evidence="1">Uncharacterized protein</fullName>
    </submittedName>
</protein>
<dbReference type="Proteomes" id="UP000179860">
    <property type="component" value="Plasmid pl3WSM5005"/>
</dbReference>
<sequence>MHVDKPKDEPSFIEGRESFEADREITDNPYPETSIDFELWRNGWLAASFELLERQRQEKN</sequence>
<reference evidence="1" key="2">
    <citation type="submission" date="2021-06" db="EMBL/GenBank/DDBJ databases">
        <authorList>
            <person name="Rogers T.H."/>
            <person name="Ramsay J.P."/>
            <person name="Wang P."/>
            <person name="Terpolilli J."/>
        </authorList>
    </citation>
    <scope>NUCLEOTIDE SEQUENCE</scope>
    <source>
        <strain evidence="1">WSM5005</strain>
        <plasmid evidence="1">pl3WSM5005</plasmid>
    </source>
</reference>
<evidence type="ECO:0000313" key="2">
    <source>
        <dbReference type="Proteomes" id="UP000179860"/>
    </source>
</evidence>
<name>A0ACA8AXB0_9BURK</name>
<accession>A0ACA8AXB0</accession>
<evidence type="ECO:0000313" key="1">
    <source>
        <dbReference type="EMBL" id="APA90278.1"/>
    </source>
</evidence>
<dbReference type="EMBL" id="CP017564">
    <property type="protein sequence ID" value="APA90278.1"/>
    <property type="molecule type" value="Genomic_DNA"/>
</dbReference>
<proteinExistence type="predicted"/>
<organism evidence="1 2">
    <name type="scientific">Paraburkholderia sprentiae WSM5005</name>
    <dbReference type="NCBI Taxonomy" id="754502"/>
    <lineage>
        <taxon>Bacteria</taxon>
        <taxon>Pseudomonadati</taxon>
        <taxon>Pseudomonadota</taxon>
        <taxon>Betaproteobacteria</taxon>
        <taxon>Burkholderiales</taxon>
        <taxon>Burkholderiaceae</taxon>
        <taxon>Paraburkholderia</taxon>
    </lineage>
</organism>
<gene>
    <name evidence="1" type="ORF">BJG93_34770</name>
</gene>
<geneLocation type="plasmid" evidence="1 2">
    <name>pl3WSM5005</name>
</geneLocation>
<reference evidence="1" key="1">
    <citation type="submission" date="2016-09" db="EMBL/GenBank/DDBJ databases">
        <title>The Complete Genome of Burkholderia sprentiae wsm5005.</title>
        <authorList>
            <person name="De Meyer S."/>
            <person name="Wang P."/>
            <person name="Terpolilli J."/>
        </authorList>
    </citation>
    <scope>NUCLEOTIDE SEQUENCE</scope>
    <source>
        <strain evidence="1">WSM5005</strain>
        <plasmid evidence="1">pl3WSM5005</plasmid>
    </source>
</reference>
<keyword evidence="1" id="KW-0614">Plasmid</keyword>